<protein>
    <recommendedName>
        <fullName evidence="4">LemA family protein</fullName>
    </recommendedName>
</protein>
<organism evidence="2 3">
    <name type="scientific">Paenibacillus oryzisoli</name>
    <dbReference type="NCBI Taxonomy" id="1850517"/>
    <lineage>
        <taxon>Bacteria</taxon>
        <taxon>Bacillati</taxon>
        <taxon>Bacillota</taxon>
        <taxon>Bacilli</taxon>
        <taxon>Bacillales</taxon>
        <taxon>Paenibacillaceae</taxon>
        <taxon>Paenibacillus</taxon>
    </lineage>
</organism>
<accession>A0A198A330</accession>
<keyword evidence="1" id="KW-0812">Transmembrane</keyword>
<dbReference type="AlphaFoldDB" id="A0A198A330"/>
<evidence type="ECO:0000313" key="2">
    <source>
        <dbReference type="EMBL" id="OAS15522.1"/>
    </source>
</evidence>
<feature type="transmembrane region" description="Helical" evidence="1">
    <location>
        <begin position="7"/>
        <end position="31"/>
    </location>
</feature>
<comment type="caution">
    <text evidence="2">The sequence shown here is derived from an EMBL/GenBank/DDBJ whole genome shotgun (WGS) entry which is preliminary data.</text>
</comment>
<dbReference type="STRING" id="1850517.A8708_13985"/>
<dbReference type="RefSeq" id="WP_068668055.1">
    <property type="nucleotide sequence ID" value="NZ_LYPB01000082.1"/>
</dbReference>
<dbReference type="EMBL" id="LYPB01000082">
    <property type="protein sequence ID" value="OAS15522.1"/>
    <property type="molecule type" value="Genomic_DNA"/>
</dbReference>
<reference evidence="2 3" key="1">
    <citation type="submission" date="2016-05" db="EMBL/GenBank/DDBJ databases">
        <title>Paenibacillus sp. 1ZS3-15 nov., isolated from the rhizosphere soil.</title>
        <authorList>
            <person name="Zhang X.X."/>
            <person name="Zhang J."/>
        </authorList>
    </citation>
    <scope>NUCLEOTIDE SEQUENCE [LARGE SCALE GENOMIC DNA]</scope>
    <source>
        <strain evidence="2 3">1ZS3-15</strain>
    </source>
</reference>
<keyword evidence="1" id="KW-0472">Membrane</keyword>
<proteinExistence type="predicted"/>
<dbReference type="Proteomes" id="UP000078454">
    <property type="component" value="Unassembled WGS sequence"/>
</dbReference>
<evidence type="ECO:0008006" key="4">
    <source>
        <dbReference type="Google" id="ProtNLM"/>
    </source>
</evidence>
<keyword evidence="3" id="KW-1185">Reference proteome</keyword>
<keyword evidence="1" id="KW-1133">Transmembrane helix</keyword>
<name>A0A198A330_9BACL</name>
<gene>
    <name evidence="2" type="ORF">A8708_13985</name>
</gene>
<evidence type="ECO:0000256" key="1">
    <source>
        <dbReference type="SAM" id="Phobius"/>
    </source>
</evidence>
<evidence type="ECO:0000313" key="3">
    <source>
        <dbReference type="Proteomes" id="UP000078454"/>
    </source>
</evidence>
<dbReference type="OrthoDB" id="1953862at2"/>
<sequence>MRNKSGILVVGCLGFIGILVLIGIITAVVVWGQRGTAIALDEKIKSQHVANKSNYDNMWKRFKEMAQVTDMQADDIKKVYTDLIAGRYTNTQALFQTIQEQNPQMSSTLYTKLQNEISSARTEFDRNQKKIADQVREYNTHIRKHALMNAIFHFETMDAEKFIITSERTSDAYQTGKDNEVKLR</sequence>